<reference evidence="1" key="1">
    <citation type="submission" date="2022-11" db="EMBL/GenBank/DDBJ databases">
        <authorList>
            <person name="Morgan W.R."/>
            <person name="Tartar A."/>
        </authorList>
    </citation>
    <scope>NUCLEOTIDE SEQUENCE</scope>
    <source>
        <strain evidence="1">ARSEF 373</strain>
    </source>
</reference>
<sequence>PPSEQSPLCASANIEPIVIEIEGSPELRVAVGPSVCAMEISLDQVRVQGEGLLFVTATVQGKDLRMLVDSGATHCIVRSGLLSHPDGVELKELRARDFEGKVKSTQSCVFDVPLRVAGRECTVGVVECPARF</sequence>
<dbReference type="AlphaFoldDB" id="A0AAV2Z904"/>
<reference evidence="1" key="2">
    <citation type="journal article" date="2023" name="Microbiol Resour">
        <title>Decontamination and Annotation of the Draft Genome Sequence of the Oomycete Lagenidium giganteum ARSEF 373.</title>
        <authorList>
            <person name="Morgan W.R."/>
            <person name="Tartar A."/>
        </authorList>
    </citation>
    <scope>NUCLEOTIDE SEQUENCE</scope>
    <source>
        <strain evidence="1">ARSEF 373</strain>
    </source>
</reference>
<evidence type="ECO:0008006" key="3">
    <source>
        <dbReference type="Google" id="ProtNLM"/>
    </source>
</evidence>
<dbReference type="InterPro" id="IPR001969">
    <property type="entry name" value="Aspartic_peptidase_AS"/>
</dbReference>
<dbReference type="SUPFAM" id="SSF50630">
    <property type="entry name" value="Acid proteases"/>
    <property type="match status" value="1"/>
</dbReference>
<accession>A0AAV2Z904</accession>
<dbReference type="GO" id="GO:0004190">
    <property type="term" value="F:aspartic-type endopeptidase activity"/>
    <property type="evidence" value="ECO:0007669"/>
    <property type="project" value="InterPro"/>
</dbReference>
<dbReference type="Proteomes" id="UP001146120">
    <property type="component" value="Unassembled WGS sequence"/>
</dbReference>
<dbReference type="CDD" id="cd00303">
    <property type="entry name" value="retropepsin_like"/>
    <property type="match status" value="1"/>
</dbReference>
<dbReference type="EMBL" id="DAKRPA010000030">
    <property type="protein sequence ID" value="DBA02499.1"/>
    <property type="molecule type" value="Genomic_DNA"/>
</dbReference>
<feature type="non-terminal residue" evidence="1">
    <location>
        <position position="1"/>
    </location>
</feature>
<name>A0AAV2Z904_9STRA</name>
<dbReference type="GO" id="GO:0006508">
    <property type="term" value="P:proteolysis"/>
    <property type="evidence" value="ECO:0007669"/>
    <property type="project" value="InterPro"/>
</dbReference>
<keyword evidence="2" id="KW-1185">Reference proteome</keyword>
<protein>
    <recommendedName>
        <fullName evidence="3">Retropepsins domain-containing protein</fullName>
    </recommendedName>
</protein>
<dbReference type="PROSITE" id="PS00141">
    <property type="entry name" value="ASP_PROTEASE"/>
    <property type="match status" value="1"/>
</dbReference>
<comment type="caution">
    <text evidence="1">The sequence shown here is derived from an EMBL/GenBank/DDBJ whole genome shotgun (WGS) entry which is preliminary data.</text>
</comment>
<dbReference type="Gene3D" id="2.40.70.10">
    <property type="entry name" value="Acid Proteases"/>
    <property type="match status" value="1"/>
</dbReference>
<evidence type="ECO:0000313" key="1">
    <source>
        <dbReference type="EMBL" id="DBA02499.1"/>
    </source>
</evidence>
<proteinExistence type="predicted"/>
<evidence type="ECO:0000313" key="2">
    <source>
        <dbReference type="Proteomes" id="UP001146120"/>
    </source>
</evidence>
<organism evidence="1 2">
    <name type="scientific">Lagenidium giganteum</name>
    <dbReference type="NCBI Taxonomy" id="4803"/>
    <lineage>
        <taxon>Eukaryota</taxon>
        <taxon>Sar</taxon>
        <taxon>Stramenopiles</taxon>
        <taxon>Oomycota</taxon>
        <taxon>Peronosporomycetes</taxon>
        <taxon>Pythiales</taxon>
        <taxon>Pythiaceae</taxon>
    </lineage>
</organism>
<gene>
    <name evidence="1" type="ORF">N0F65_010971</name>
</gene>
<dbReference type="InterPro" id="IPR021109">
    <property type="entry name" value="Peptidase_aspartic_dom_sf"/>
</dbReference>